<feature type="domain" description="MutL C-terminal dimerisation" evidence="4">
    <location>
        <begin position="833"/>
        <end position="1010"/>
    </location>
</feature>
<protein>
    <submittedName>
        <fullName evidence="6">ATP-binding mismatch repair protein</fullName>
    </submittedName>
</protein>
<name>A0ABP0DLT7_9PEZI</name>
<dbReference type="CDD" id="cd03484">
    <property type="entry name" value="MutL_Trans_hPMS_2_like"/>
    <property type="match status" value="1"/>
</dbReference>
<dbReference type="CDD" id="cd16926">
    <property type="entry name" value="HATPase_MutL-MLH-PMS-like"/>
    <property type="match status" value="1"/>
</dbReference>
<dbReference type="InterPro" id="IPR014721">
    <property type="entry name" value="Ribsml_uS5_D2-typ_fold_subgr"/>
</dbReference>
<evidence type="ECO:0000256" key="2">
    <source>
        <dbReference type="ARBA" id="ARBA00022763"/>
    </source>
</evidence>
<feature type="compositionally biased region" description="Basic and acidic residues" evidence="3">
    <location>
        <begin position="676"/>
        <end position="692"/>
    </location>
</feature>
<dbReference type="InterPro" id="IPR038973">
    <property type="entry name" value="MutL/Mlh/Pms-like"/>
</dbReference>
<sequence>MAATSEVEPPASVTIKAIDASAVHRIQSGQVIVNLCSVAKELVENSLDAGATSIEVRFKNQGLDAIEVQDNGMGIAPHNYASLALKHYTSKLSSFDDLDTLQTFGFRGEALSSLCALSRFAVVTCLAEDVPKGTRLAFETSGQLGEKSVVAAQRGTTVTVENLFWNLPVRRRELERNIKREWAKVIGLLNQYACIQTGVKLTVSQQPSKGKKVILFSTRGNAATRDNIINVFGTKTMTALLALDLELEMAITKSQWAADALQPTTNRVYVRGFVSRPAHGQGRQTPDRQMFHVNGRPCKLPQFAQLFGEVYRSYNSGQSPFIFADIQLDTHLYDVNVSPDKQTILLHDQGRMLDTLRESLIELFEKQDITVPISQLTSQRLIASKKAALPSSSVAAPIQSTSVKKPINSSPTAPSLTAPSLSNSVTASSNFAGSGAEASEEDSMADEPVAQENSPEAASGNMLDEALDEPGPPSPASPSIPKKQLLRAGATDTGLQPGSRKRLPDNIATVNIGSATTSVPVLTSSGMITKRQKTANLYRGASIQATQSTMKAANARLPSFGGRLSQKFSAARRSSQSEEQEVDGDNNIDVEDEDQDQDENKNIETNNEGEGGDIFSEDSVEAGSQEESIADKSEISDNREVDEIMDDAGEEDVDEEVFTDDAENNVSNNDQFSPTDEVRQHEALTNHNHIEEYDANQEEQDSEDEYDKRARNSDDSEYDSHPAISAEPPISTDEEKRNSLFLKSGGSKKRHEALQLVQILRVNERSIRKLASSWHSNVATRQEEPIERNDNEEDDGQQSNVNRGGLDDTEAVAVAEAKLALTISKDDFAKMRIVGQFNLGFILAVREASSQKGPEDKIGNLDDELFIIDQHASDEKYNFERLQASTVVQSQRLVQPKRLELTAVEEEIVLEHLPALATNGFAVEAVLDGSEPVGNRCRLRTLPLSRETTFDLTDLEELIALLGDHHHHHHHDDGDNGSIGHLTAVPRPAKVRKMFAMRACRSSIMIGKALSRRQMASVLAHMGEMDKPWNCPHGRPTMRHLCSLGAAWDETGRSWGPISKDYSNTAGSDYNDSQSLQQAEWNRFLGKRR</sequence>
<feature type="compositionally biased region" description="Basic and acidic residues" evidence="3">
    <location>
        <begin position="629"/>
        <end position="642"/>
    </location>
</feature>
<dbReference type="Pfam" id="PF01119">
    <property type="entry name" value="DNA_mis_repair"/>
    <property type="match status" value="1"/>
</dbReference>
<comment type="similarity">
    <text evidence="1">Belongs to the DNA mismatch repair MutL/HexB family.</text>
</comment>
<dbReference type="InterPro" id="IPR042120">
    <property type="entry name" value="MutL_C_dimsub"/>
</dbReference>
<evidence type="ECO:0000259" key="4">
    <source>
        <dbReference type="SMART" id="SM00853"/>
    </source>
</evidence>
<dbReference type="InterPro" id="IPR042121">
    <property type="entry name" value="MutL_C_regsub"/>
</dbReference>
<dbReference type="SUPFAM" id="SSF54211">
    <property type="entry name" value="Ribosomal protein S5 domain 2-like"/>
    <property type="match status" value="1"/>
</dbReference>
<feature type="region of interest" description="Disordered" evidence="3">
    <location>
        <begin position="774"/>
        <end position="807"/>
    </location>
</feature>
<gene>
    <name evidence="6" type="primary">PMS1</name>
    <name evidence="6" type="ORF">SEPCBS57363_003506</name>
</gene>
<feature type="compositionally biased region" description="Low complexity" evidence="3">
    <location>
        <begin position="409"/>
        <end position="437"/>
    </location>
</feature>
<dbReference type="Gene3D" id="3.30.565.10">
    <property type="entry name" value="Histidine kinase-like ATPase, C-terminal domain"/>
    <property type="match status" value="1"/>
</dbReference>
<dbReference type="PANTHER" id="PTHR10073:SF52">
    <property type="entry name" value="MISMATCH REPAIR ENDONUCLEASE PMS2"/>
    <property type="match status" value="1"/>
</dbReference>
<dbReference type="SUPFAM" id="SSF118116">
    <property type="entry name" value="DNA mismatch repair protein MutL"/>
    <property type="match status" value="1"/>
</dbReference>
<evidence type="ECO:0000313" key="6">
    <source>
        <dbReference type="EMBL" id="CAK7269250.1"/>
    </source>
</evidence>
<keyword evidence="6" id="KW-0547">Nucleotide-binding</keyword>
<dbReference type="InterPro" id="IPR014790">
    <property type="entry name" value="MutL_C"/>
</dbReference>
<dbReference type="GO" id="GO:0005524">
    <property type="term" value="F:ATP binding"/>
    <property type="evidence" value="ECO:0007669"/>
    <property type="project" value="UniProtKB-KW"/>
</dbReference>
<dbReference type="Gene3D" id="3.30.1370.100">
    <property type="entry name" value="MutL, C-terminal domain, regulatory subdomain"/>
    <property type="match status" value="1"/>
</dbReference>
<evidence type="ECO:0000259" key="5">
    <source>
        <dbReference type="SMART" id="SM01340"/>
    </source>
</evidence>
<feature type="region of interest" description="Disordered" evidence="3">
    <location>
        <begin position="564"/>
        <end position="736"/>
    </location>
</feature>
<dbReference type="InterPro" id="IPR014762">
    <property type="entry name" value="DNA_mismatch_repair_CS"/>
</dbReference>
<dbReference type="InterPro" id="IPR020568">
    <property type="entry name" value="Ribosomal_Su5_D2-typ_SF"/>
</dbReference>
<reference evidence="6 7" key="1">
    <citation type="submission" date="2024-01" db="EMBL/GenBank/DDBJ databases">
        <authorList>
            <person name="Allen C."/>
            <person name="Tagirdzhanova G."/>
        </authorList>
    </citation>
    <scope>NUCLEOTIDE SEQUENCE [LARGE SCALE GENOMIC DNA]</scope>
    <source>
        <strain evidence="6 7">CBS 573.63</strain>
    </source>
</reference>
<dbReference type="InterPro" id="IPR013507">
    <property type="entry name" value="DNA_mismatch_S5_2-like"/>
</dbReference>
<feature type="compositionally biased region" description="Basic and acidic residues" evidence="3">
    <location>
        <begin position="706"/>
        <end position="720"/>
    </location>
</feature>
<dbReference type="InterPro" id="IPR002099">
    <property type="entry name" value="MutL/Mlh/PMS"/>
</dbReference>
<feature type="compositionally biased region" description="Acidic residues" evidence="3">
    <location>
        <begin position="693"/>
        <end position="705"/>
    </location>
</feature>
<dbReference type="EMBL" id="CAWUOM010000056">
    <property type="protein sequence ID" value="CAK7269250.1"/>
    <property type="molecule type" value="Genomic_DNA"/>
</dbReference>
<dbReference type="PROSITE" id="PS00058">
    <property type="entry name" value="DNA_MISMATCH_REPAIR_1"/>
    <property type="match status" value="1"/>
</dbReference>
<dbReference type="Gene3D" id="3.30.230.10">
    <property type="match status" value="1"/>
</dbReference>
<feature type="compositionally biased region" description="Acidic residues" evidence="3">
    <location>
        <begin position="578"/>
        <end position="597"/>
    </location>
</feature>
<accession>A0ABP0DLT7</accession>
<feature type="region of interest" description="Disordered" evidence="3">
    <location>
        <begin position="394"/>
        <end position="482"/>
    </location>
</feature>
<evidence type="ECO:0000313" key="7">
    <source>
        <dbReference type="Proteomes" id="UP001642501"/>
    </source>
</evidence>
<feature type="compositionally biased region" description="Polar residues" evidence="3">
    <location>
        <begin position="664"/>
        <end position="674"/>
    </location>
</feature>
<dbReference type="PANTHER" id="PTHR10073">
    <property type="entry name" value="DNA MISMATCH REPAIR PROTEIN MLH, PMS, MUTL"/>
    <property type="match status" value="1"/>
</dbReference>
<dbReference type="SMART" id="SM00853">
    <property type="entry name" value="MutL_C"/>
    <property type="match status" value="1"/>
</dbReference>
<feature type="compositionally biased region" description="Acidic residues" evidence="3">
    <location>
        <begin position="643"/>
        <end position="663"/>
    </location>
</feature>
<dbReference type="SMART" id="SM01340">
    <property type="entry name" value="DNA_mis_repair"/>
    <property type="match status" value="1"/>
</dbReference>
<dbReference type="Pfam" id="PF13589">
    <property type="entry name" value="HATPase_c_3"/>
    <property type="match status" value="1"/>
</dbReference>
<feature type="compositionally biased region" description="Polar residues" evidence="3">
    <location>
        <begin position="394"/>
        <end position="403"/>
    </location>
</feature>
<dbReference type="InterPro" id="IPR037198">
    <property type="entry name" value="MutL_C_sf"/>
</dbReference>
<dbReference type="Proteomes" id="UP001642501">
    <property type="component" value="Unassembled WGS sequence"/>
</dbReference>
<evidence type="ECO:0000256" key="3">
    <source>
        <dbReference type="SAM" id="MobiDB-lite"/>
    </source>
</evidence>
<dbReference type="Gene3D" id="3.30.1540.20">
    <property type="entry name" value="MutL, C-terminal domain, dimerisation subdomain"/>
    <property type="match status" value="1"/>
</dbReference>
<organism evidence="6 7">
    <name type="scientific">Sporothrix epigloea</name>
    <dbReference type="NCBI Taxonomy" id="1892477"/>
    <lineage>
        <taxon>Eukaryota</taxon>
        <taxon>Fungi</taxon>
        <taxon>Dikarya</taxon>
        <taxon>Ascomycota</taxon>
        <taxon>Pezizomycotina</taxon>
        <taxon>Sordariomycetes</taxon>
        <taxon>Sordariomycetidae</taxon>
        <taxon>Ophiostomatales</taxon>
        <taxon>Ophiostomataceae</taxon>
        <taxon>Sporothrix</taxon>
    </lineage>
</organism>
<dbReference type="NCBIfam" id="TIGR00585">
    <property type="entry name" value="mutl"/>
    <property type="match status" value="1"/>
</dbReference>
<feature type="domain" description="DNA mismatch repair protein S5" evidence="5">
    <location>
        <begin position="228"/>
        <end position="365"/>
    </location>
</feature>
<dbReference type="InterPro" id="IPR036890">
    <property type="entry name" value="HATPase_C_sf"/>
</dbReference>
<comment type="caution">
    <text evidence="6">The sequence shown here is derived from an EMBL/GenBank/DDBJ whole genome shotgun (WGS) entry which is preliminary data.</text>
</comment>
<evidence type="ECO:0000256" key="1">
    <source>
        <dbReference type="ARBA" id="ARBA00006082"/>
    </source>
</evidence>
<keyword evidence="6" id="KW-0067">ATP-binding</keyword>
<keyword evidence="2" id="KW-0227">DNA damage</keyword>
<dbReference type="SUPFAM" id="SSF55874">
    <property type="entry name" value="ATPase domain of HSP90 chaperone/DNA topoisomerase II/histidine kinase"/>
    <property type="match status" value="1"/>
</dbReference>
<proteinExistence type="inferred from homology"/>
<dbReference type="Pfam" id="PF08676">
    <property type="entry name" value="MutL_C"/>
    <property type="match status" value="1"/>
</dbReference>
<keyword evidence="7" id="KW-1185">Reference proteome</keyword>